<comment type="caution">
    <text evidence="2">The sequence shown here is derived from an EMBL/GenBank/DDBJ whole genome shotgun (WGS) entry which is preliminary data.</text>
</comment>
<dbReference type="GeneID" id="94192510"/>
<evidence type="ECO:0000313" key="3">
    <source>
        <dbReference type="Proteomes" id="UP001497744"/>
    </source>
</evidence>
<evidence type="ECO:0000256" key="1">
    <source>
        <dbReference type="SAM" id="MobiDB-lite"/>
    </source>
</evidence>
<gene>
    <name evidence="2" type="ORF">BcabD6B2_04620</name>
</gene>
<feature type="compositionally biased region" description="Low complexity" evidence="1">
    <location>
        <begin position="69"/>
        <end position="93"/>
    </location>
</feature>
<feature type="compositionally biased region" description="Low complexity" evidence="1">
    <location>
        <begin position="145"/>
        <end position="155"/>
    </location>
</feature>
<protein>
    <submittedName>
        <fullName evidence="2">Exonuclease SbcC</fullName>
    </submittedName>
</protein>
<keyword evidence="2" id="KW-0540">Nuclease</keyword>
<proteinExistence type="predicted"/>
<reference evidence="2 3" key="1">
    <citation type="submission" date="2021-06" db="EMBL/GenBank/DDBJ databases">
        <title>Genome sequence of Babesia caballi.</title>
        <authorList>
            <person name="Yamagishi J."/>
            <person name="Kidaka T."/>
            <person name="Ochi A."/>
        </authorList>
    </citation>
    <scope>NUCLEOTIDE SEQUENCE [LARGE SCALE GENOMIC DNA]</scope>
    <source>
        <strain evidence="2">USDA-D6B2</strain>
    </source>
</reference>
<sequence length="530" mass="55788">MQLRGSYTISDLYWSVTQHGKAEFPPQPGSWRHTKTRHGAQLTCRHSTVARRTPCRQDGNGCDTDGRARGSPRSSRRAAPTQGRASPSRWRSGPGRRRSGRPRAHTGSLRNRSGPGRWSTDRIRAHTGSLRSRSGRSSRSHRSGRGSAVGSSRTADGARVVVVHAVEGAVDHPVAHVGVDEVGVAHARLRGALVTGHRAVVVPVILVPVGEVRVVVPAEGPRVVVPVVAELAIVLVQRNALVQVAHQGRAQVAAAGGNAPAGVVATVEKRVVFGRLQSLLVRSVGARTGDGNVSRCGNVLRRGAVVGDGNAVRGGRLRSGLGRLTDFGNSQKVGHFRRSMDARGKPQLVLVAQFAHALAEQTAANWNAQIGAVFGLAVARHITAGGGAAAAHEVVVAAIAVVIDGRRTHGHRFVVAVVRRTPVGLGVLRPGARGVIVAASVIRGVPRAVALIRRGGGGPAVRGRRRCDLFTHFQGHIVEYQLVSLDVPQLAVRYRSLEDALQAVDHAFGRARGAALLVGARGAAVGRALE</sequence>
<evidence type="ECO:0000313" key="2">
    <source>
        <dbReference type="EMBL" id="GIX61027.1"/>
    </source>
</evidence>
<accession>A0AAV4LLN3</accession>
<keyword evidence="2" id="KW-0378">Hydrolase</keyword>
<feature type="compositionally biased region" description="Basic residues" evidence="1">
    <location>
        <begin position="94"/>
        <end position="104"/>
    </location>
</feature>
<dbReference type="AlphaFoldDB" id="A0AAV4LLN3"/>
<organism evidence="2 3">
    <name type="scientific">Babesia caballi</name>
    <dbReference type="NCBI Taxonomy" id="5871"/>
    <lineage>
        <taxon>Eukaryota</taxon>
        <taxon>Sar</taxon>
        <taxon>Alveolata</taxon>
        <taxon>Apicomplexa</taxon>
        <taxon>Aconoidasida</taxon>
        <taxon>Piroplasmida</taxon>
        <taxon>Babesiidae</taxon>
        <taxon>Babesia</taxon>
    </lineage>
</organism>
<name>A0AAV4LLN3_BABCB</name>
<dbReference type="Proteomes" id="UP001497744">
    <property type="component" value="Unassembled WGS sequence"/>
</dbReference>
<feature type="compositionally biased region" description="Basic residues" evidence="1">
    <location>
        <begin position="133"/>
        <end position="144"/>
    </location>
</feature>
<dbReference type="RefSeq" id="XP_067713098.1">
    <property type="nucleotide sequence ID" value="XM_067856997.1"/>
</dbReference>
<dbReference type="GO" id="GO:0004527">
    <property type="term" value="F:exonuclease activity"/>
    <property type="evidence" value="ECO:0007669"/>
    <property type="project" value="UniProtKB-KW"/>
</dbReference>
<keyword evidence="3" id="KW-1185">Reference proteome</keyword>
<keyword evidence="2" id="KW-0269">Exonuclease</keyword>
<dbReference type="EMBL" id="BPLF01000001">
    <property type="protein sequence ID" value="GIX61027.1"/>
    <property type="molecule type" value="Genomic_DNA"/>
</dbReference>
<feature type="region of interest" description="Disordered" evidence="1">
    <location>
        <begin position="53"/>
        <end position="155"/>
    </location>
</feature>